<dbReference type="InterPro" id="IPR001849">
    <property type="entry name" value="PH_domain"/>
</dbReference>
<dbReference type="Pfam" id="PF00169">
    <property type="entry name" value="PH"/>
    <property type="match status" value="1"/>
</dbReference>
<dbReference type="AlphaFoldDB" id="A0A3P3Y154"/>
<dbReference type="InterPro" id="IPR051092">
    <property type="entry name" value="FYVE_RhoGEF_PH"/>
</dbReference>
<dbReference type="Proteomes" id="UP000290189">
    <property type="component" value="Unassembled WGS sequence"/>
</dbReference>
<dbReference type="PROSITE" id="PS50010">
    <property type="entry name" value="DH_2"/>
    <property type="match status" value="1"/>
</dbReference>
<dbReference type="InterPro" id="IPR000219">
    <property type="entry name" value="DH_dom"/>
</dbReference>
<keyword evidence="3" id="KW-0496">Mitochondrion</keyword>
<evidence type="ECO:0000313" key="3">
    <source>
        <dbReference type="EMBL" id="SPQ93889.1"/>
    </source>
</evidence>
<dbReference type="SMART" id="SM00325">
    <property type="entry name" value="RhoGEF"/>
    <property type="match status" value="1"/>
</dbReference>
<dbReference type="PANTHER" id="PTHR12673:SF159">
    <property type="entry name" value="LD03170P"/>
    <property type="match status" value="1"/>
</dbReference>
<dbReference type="GO" id="GO:0005085">
    <property type="term" value="F:guanyl-nucleotide exchange factor activity"/>
    <property type="evidence" value="ECO:0007669"/>
    <property type="project" value="InterPro"/>
</dbReference>
<dbReference type="EMBL" id="OVEO01000002">
    <property type="protein sequence ID" value="SPQ93889.1"/>
    <property type="molecule type" value="Genomic_DNA"/>
</dbReference>
<dbReference type="GO" id="GO:0005737">
    <property type="term" value="C:cytoplasm"/>
    <property type="evidence" value="ECO:0007669"/>
    <property type="project" value="TreeGrafter"/>
</dbReference>
<dbReference type="PANTHER" id="PTHR12673">
    <property type="entry name" value="FACIOGENITAL DYSPLASIA PROTEIN"/>
    <property type="match status" value="1"/>
</dbReference>
<feature type="domain" description="DH" evidence="2">
    <location>
        <begin position="21"/>
        <end position="206"/>
    </location>
</feature>
<dbReference type="SUPFAM" id="SSF50729">
    <property type="entry name" value="PH domain-like"/>
    <property type="match status" value="1"/>
</dbReference>
<accession>A0A3P3Y154</accession>
<feature type="domain" description="PH" evidence="1">
    <location>
        <begin position="237"/>
        <end position="341"/>
    </location>
</feature>
<evidence type="ECO:0000259" key="1">
    <source>
        <dbReference type="PROSITE" id="PS50003"/>
    </source>
</evidence>
<gene>
    <name evidence="3" type="ORF">PLBR_LOCUS1104</name>
</gene>
<dbReference type="SMART" id="SM00233">
    <property type="entry name" value="PH"/>
    <property type="match status" value="1"/>
</dbReference>
<dbReference type="InterPro" id="IPR035899">
    <property type="entry name" value="DBL_dom_sf"/>
</dbReference>
<evidence type="ECO:0000313" key="4">
    <source>
        <dbReference type="Proteomes" id="UP000290189"/>
    </source>
</evidence>
<protein>
    <recommendedName>
        <fullName evidence="5">DH domain-containing protein</fullName>
    </recommendedName>
</protein>
<dbReference type="SUPFAM" id="SSF48065">
    <property type="entry name" value="DBL homology domain (DH-domain)"/>
    <property type="match status" value="1"/>
</dbReference>
<reference evidence="3 4" key="1">
    <citation type="submission" date="2018-03" db="EMBL/GenBank/DDBJ databases">
        <authorList>
            <person name="Fogelqvist J."/>
        </authorList>
    </citation>
    <scope>NUCLEOTIDE SEQUENCE [LARGE SCALE GENOMIC DNA]</scope>
</reference>
<dbReference type="Gene3D" id="1.20.900.10">
    <property type="entry name" value="Dbl homology (DH) domain"/>
    <property type="match status" value="1"/>
</dbReference>
<proteinExistence type="predicted"/>
<evidence type="ECO:0000259" key="2">
    <source>
        <dbReference type="PROSITE" id="PS50010"/>
    </source>
</evidence>
<evidence type="ECO:0008006" key="5">
    <source>
        <dbReference type="Google" id="ProtNLM"/>
    </source>
</evidence>
<name>A0A3P3Y154_PLABS</name>
<geneLocation type="mitochondrion" evidence="3"/>
<dbReference type="Gene3D" id="2.30.29.30">
    <property type="entry name" value="Pleckstrin-homology domain (PH domain)/Phosphotyrosine-binding domain (PTB)"/>
    <property type="match status" value="1"/>
</dbReference>
<organism evidence="3 4">
    <name type="scientific">Plasmodiophora brassicae</name>
    <name type="common">Clubroot disease agent</name>
    <dbReference type="NCBI Taxonomy" id="37360"/>
    <lineage>
        <taxon>Eukaryota</taxon>
        <taxon>Sar</taxon>
        <taxon>Rhizaria</taxon>
        <taxon>Endomyxa</taxon>
        <taxon>Phytomyxea</taxon>
        <taxon>Plasmodiophorida</taxon>
        <taxon>Plasmodiophoridae</taxon>
        <taxon>Plasmodiophora</taxon>
    </lineage>
</organism>
<dbReference type="InterPro" id="IPR011993">
    <property type="entry name" value="PH-like_dom_sf"/>
</dbReference>
<dbReference type="PROSITE" id="PS50003">
    <property type="entry name" value="PH_DOMAIN"/>
    <property type="match status" value="1"/>
</dbReference>
<sequence>MKAGEGTEGSISSLSGLWSEKAVPPLTELVDTEERYLAKLADLHLHFSQRLHAEIAVHGQRKTQVTDKDVEFWFQLLPVFQTHHQDLILLLKKEGIPGLGTGFTQLRLSCMEAYGRYAANFQHVSDEIRRLRGDNEWFSAFVRVSEIVAGETLLSLRIGPVQRVPRYRLMLNTLLEGLPDSMRDERRSIKVALDSITQICHHVDVSASRAEHGLLVRRIEQDLFKGQISLRSALSRQFIHQGPLNKLYAQSSRHLVNRWKTYTFMLFSDCLIYADLGASPDRKLKHVLDVRNMRIVDLPDNKHRGIVHAFQVVSSTKSITVMAATEEEKRLWCNLLFDQIDMAVCVSNSKRPRKNPGLESTIKTVKTASFATRTLTRMLPASMLRSTLQTARL</sequence>
<dbReference type="Pfam" id="PF00621">
    <property type="entry name" value="RhoGEF"/>
    <property type="match status" value="1"/>
</dbReference>